<accession>A0ABN9HBW3</accession>
<keyword evidence="3" id="KW-1185">Reference proteome</keyword>
<gene>
    <name evidence="2" type="ORF">SPARVUS_LOCUS15647669</name>
</gene>
<evidence type="ECO:0000256" key="1">
    <source>
        <dbReference type="SAM" id="MobiDB-lite"/>
    </source>
</evidence>
<dbReference type="Proteomes" id="UP001162483">
    <property type="component" value="Unassembled WGS sequence"/>
</dbReference>
<protein>
    <submittedName>
        <fullName evidence="2">Uncharacterized protein</fullName>
    </submittedName>
</protein>
<proteinExistence type="predicted"/>
<evidence type="ECO:0000313" key="3">
    <source>
        <dbReference type="Proteomes" id="UP001162483"/>
    </source>
</evidence>
<organism evidence="2 3">
    <name type="scientific">Staurois parvus</name>
    <dbReference type="NCBI Taxonomy" id="386267"/>
    <lineage>
        <taxon>Eukaryota</taxon>
        <taxon>Metazoa</taxon>
        <taxon>Chordata</taxon>
        <taxon>Craniata</taxon>
        <taxon>Vertebrata</taxon>
        <taxon>Euteleostomi</taxon>
        <taxon>Amphibia</taxon>
        <taxon>Batrachia</taxon>
        <taxon>Anura</taxon>
        <taxon>Neobatrachia</taxon>
        <taxon>Ranoidea</taxon>
        <taxon>Ranidae</taxon>
        <taxon>Staurois</taxon>
    </lineage>
</organism>
<reference evidence="2" key="1">
    <citation type="submission" date="2023-05" db="EMBL/GenBank/DDBJ databases">
        <authorList>
            <person name="Stuckert A."/>
        </authorList>
    </citation>
    <scope>NUCLEOTIDE SEQUENCE</scope>
</reference>
<name>A0ABN9HBW3_9NEOB</name>
<evidence type="ECO:0000313" key="2">
    <source>
        <dbReference type="EMBL" id="CAI9618188.1"/>
    </source>
</evidence>
<sequence length="53" mass="6029">MAEWSNAEWEQWEAVTGDPGPCGPSSSVTRRYGGPGRFWGRRHPWEARNCPQP</sequence>
<comment type="caution">
    <text evidence="2">The sequence shown here is derived from an EMBL/GenBank/DDBJ whole genome shotgun (WGS) entry which is preliminary data.</text>
</comment>
<feature type="region of interest" description="Disordered" evidence="1">
    <location>
        <begin position="1"/>
        <end position="30"/>
    </location>
</feature>
<dbReference type="EMBL" id="CATNWA010020404">
    <property type="protein sequence ID" value="CAI9618188.1"/>
    <property type="molecule type" value="Genomic_DNA"/>
</dbReference>